<keyword evidence="5 12" id="KW-1003">Cell membrane</keyword>
<dbReference type="InterPro" id="IPR047590">
    <property type="entry name" value="FtsX_proteobact-type"/>
</dbReference>
<feature type="transmembrane region" description="Helical" evidence="13">
    <location>
        <begin position="189"/>
        <end position="207"/>
    </location>
</feature>
<keyword evidence="8 13" id="KW-0812">Transmembrane</keyword>
<keyword evidence="17" id="KW-1185">Reference proteome</keyword>
<evidence type="ECO:0000256" key="10">
    <source>
        <dbReference type="ARBA" id="ARBA00023136"/>
    </source>
</evidence>
<proteinExistence type="inferred from homology"/>
<feature type="domain" description="FtsX extracellular" evidence="15">
    <location>
        <begin position="74"/>
        <end position="165"/>
    </location>
</feature>
<keyword evidence="10 12" id="KW-0472">Membrane</keyword>
<dbReference type="EMBL" id="NRRV01000043">
    <property type="protein sequence ID" value="MBK1632246.1"/>
    <property type="molecule type" value="Genomic_DNA"/>
</dbReference>
<comment type="subcellular location">
    <subcellularLocation>
        <location evidence="1">Cell inner membrane</location>
        <topology evidence="1">Multi-pass membrane protein</topology>
    </subcellularLocation>
</comment>
<keyword evidence="11 12" id="KW-0131">Cell cycle</keyword>
<evidence type="ECO:0000256" key="2">
    <source>
        <dbReference type="ARBA" id="ARBA00007379"/>
    </source>
</evidence>
<dbReference type="Gene3D" id="3.30.70.3040">
    <property type="match status" value="1"/>
</dbReference>
<dbReference type="Pfam" id="PF18075">
    <property type="entry name" value="FtsX_ECD"/>
    <property type="match status" value="1"/>
</dbReference>
<dbReference type="PIRSF" id="PIRSF003097">
    <property type="entry name" value="FtsX"/>
    <property type="match status" value="1"/>
</dbReference>
<keyword evidence="7 12" id="KW-0132">Cell division</keyword>
<dbReference type="InterPro" id="IPR003838">
    <property type="entry name" value="ABC3_permease_C"/>
</dbReference>
<keyword evidence="6 12" id="KW-0997">Cell inner membrane</keyword>
<feature type="transmembrane region" description="Helical" evidence="13">
    <location>
        <begin position="35"/>
        <end position="56"/>
    </location>
</feature>
<organism evidence="16 17">
    <name type="scientific">Thiohalocapsa halophila</name>
    <dbReference type="NCBI Taxonomy" id="69359"/>
    <lineage>
        <taxon>Bacteria</taxon>
        <taxon>Pseudomonadati</taxon>
        <taxon>Pseudomonadota</taxon>
        <taxon>Gammaproteobacteria</taxon>
        <taxon>Chromatiales</taxon>
        <taxon>Chromatiaceae</taxon>
        <taxon>Thiohalocapsa</taxon>
    </lineage>
</organism>
<dbReference type="Pfam" id="PF02687">
    <property type="entry name" value="FtsX"/>
    <property type="match status" value="1"/>
</dbReference>
<evidence type="ECO:0000256" key="7">
    <source>
        <dbReference type="ARBA" id="ARBA00022618"/>
    </source>
</evidence>
<evidence type="ECO:0000256" key="11">
    <source>
        <dbReference type="ARBA" id="ARBA00023306"/>
    </source>
</evidence>
<evidence type="ECO:0000256" key="5">
    <source>
        <dbReference type="ARBA" id="ARBA00022475"/>
    </source>
</evidence>
<evidence type="ECO:0000313" key="16">
    <source>
        <dbReference type="EMBL" id="MBK1632246.1"/>
    </source>
</evidence>
<evidence type="ECO:0000259" key="14">
    <source>
        <dbReference type="Pfam" id="PF02687"/>
    </source>
</evidence>
<feature type="transmembrane region" description="Helical" evidence="13">
    <location>
        <begin position="240"/>
        <end position="261"/>
    </location>
</feature>
<feature type="domain" description="ABC3 transporter permease C-terminal" evidence="14">
    <location>
        <begin position="190"/>
        <end position="299"/>
    </location>
</feature>
<dbReference type="InterPro" id="IPR040690">
    <property type="entry name" value="FtsX_ECD"/>
</dbReference>
<dbReference type="PANTHER" id="PTHR47755:SF1">
    <property type="entry name" value="CELL DIVISION PROTEIN FTSX"/>
    <property type="match status" value="1"/>
</dbReference>
<dbReference type="InterPro" id="IPR004513">
    <property type="entry name" value="FtsX"/>
</dbReference>
<feature type="transmembrane region" description="Helical" evidence="13">
    <location>
        <begin position="286"/>
        <end position="305"/>
    </location>
</feature>
<dbReference type="PANTHER" id="PTHR47755">
    <property type="entry name" value="CELL DIVISION PROTEIN FTSX"/>
    <property type="match status" value="1"/>
</dbReference>
<evidence type="ECO:0000256" key="8">
    <source>
        <dbReference type="ARBA" id="ARBA00022692"/>
    </source>
</evidence>
<comment type="subunit">
    <text evidence="3">Forms a membrane-associated complex with FtsE.</text>
</comment>
<sequence length="315" mass="33836">MSNRTPRWLRRVGTWAGNHRRAATETLDRLIRAPLGTLMTVAAIAIALALPATLLVSTDNLEGLAGDWRRGAALSLFLSPELDEAAGERLAAALRSRIDIERVAVVSRADGLAEFREYSGLGGAIDQLPGNPLPVVLAVYPAADLSPGEDVDALLAGLAALPGVDFAQADAQWVKRLQAILSLLREGTWLLGGMLALGVVLVVGNTIRLEIENRRDEILVMDLVGATGTFIRRPFIYAGAWYGMLGGMLAWALVDTAIWLLQRPVDRVAALYEAELRLVGLDLHQSLALLALGTLLGMVGSRIAAGRHLQRLRPV</sequence>
<evidence type="ECO:0000256" key="9">
    <source>
        <dbReference type="ARBA" id="ARBA00022989"/>
    </source>
</evidence>
<keyword evidence="9 13" id="KW-1133">Transmembrane helix</keyword>
<gene>
    <name evidence="16" type="ORF">CKO31_16170</name>
</gene>
<evidence type="ECO:0000256" key="1">
    <source>
        <dbReference type="ARBA" id="ARBA00004429"/>
    </source>
</evidence>
<evidence type="ECO:0000256" key="13">
    <source>
        <dbReference type="SAM" id="Phobius"/>
    </source>
</evidence>
<name>A0ABS1CLM9_9GAMM</name>
<dbReference type="Proteomes" id="UP000748752">
    <property type="component" value="Unassembled WGS sequence"/>
</dbReference>
<evidence type="ECO:0000259" key="15">
    <source>
        <dbReference type="Pfam" id="PF18075"/>
    </source>
</evidence>
<comment type="similarity">
    <text evidence="2 12">Belongs to the ABC-4 integral membrane protein family. FtsX subfamily.</text>
</comment>
<evidence type="ECO:0000313" key="17">
    <source>
        <dbReference type="Proteomes" id="UP000748752"/>
    </source>
</evidence>
<evidence type="ECO:0000256" key="4">
    <source>
        <dbReference type="ARBA" id="ARBA00021907"/>
    </source>
</evidence>
<protein>
    <recommendedName>
        <fullName evidence="4 12">Cell division protein FtsX</fullName>
    </recommendedName>
</protein>
<comment type="caution">
    <text evidence="16">The sequence shown here is derived from an EMBL/GenBank/DDBJ whole genome shotgun (WGS) entry which is preliminary data.</text>
</comment>
<dbReference type="NCBIfam" id="TIGR00439">
    <property type="entry name" value="FtsX_Gneg"/>
    <property type="match status" value="1"/>
</dbReference>
<dbReference type="RefSeq" id="WP_322789161.1">
    <property type="nucleotide sequence ID" value="NZ_NRRV01000043.1"/>
</dbReference>
<comment type="function">
    <text evidence="12">Part of the ABC transporter FtsEX involved in cellular division.</text>
</comment>
<accession>A0ABS1CLM9</accession>
<evidence type="ECO:0000256" key="3">
    <source>
        <dbReference type="ARBA" id="ARBA00011160"/>
    </source>
</evidence>
<evidence type="ECO:0000256" key="12">
    <source>
        <dbReference type="PIRNR" id="PIRNR003097"/>
    </source>
</evidence>
<evidence type="ECO:0000256" key="6">
    <source>
        <dbReference type="ARBA" id="ARBA00022519"/>
    </source>
</evidence>
<reference evidence="16 17" key="1">
    <citation type="journal article" date="2020" name="Microorganisms">
        <title>Osmotic Adaptation and Compatible Solute Biosynthesis of Phototrophic Bacteria as Revealed from Genome Analyses.</title>
        <authorList>
            <person name="Imhoff J.F."/>
            <person name="Rahn T."/>
            <person name="Kunzel S."/>
            <person name="Keller A."/>
            <person name="Neulinger S.C."/>
        </authorList>
    </citation>
    <scope>NUCLEOTIDE SEQUENCE [LARGE SCALE GENOMIC DNA]</scope>
    <source>
        <strain evidence="16 17">DSM 6210</strain>
    </source>
</reference>